<keyword evidence="3" id="KW-1185">Reference proteome</keyword>
<dbReference type="Proteomes" id="UP001218218">
    <property type="component" value="Unassembled WGS sequence"/>
</dbReference>
<dbReference type="GO" id="GO:0032259">
    <property type="term" value="P:methylation"/>
    <property type="evidence" value="ECO:0007669"/>
    <property type="project" value="UniProtKB-KW"/>
</dbReference>
<dbReference type="CDD" id="cd02440">
    <property type="entry name" value="AdoMet_MTases"/>
    <property type="match status" value="1"/>
</dbReference>
<comment type="caution">
    <text evidence="2">The sequence shown here is derived from an EMBL/GenBank/DDBJ whole genome shotgun (WGS) entry which is preliminary data.</text>
</comment>
<sequence>MSDSQNPEQGGHTERSYPMPAASESDKEMLRLDEMHLAVTHYLGGKLSLAPIADIHPRKILELGCGSGAWAIQAGKEFPDAEVVAADISPLPNREILRNMSFKLMNLTKEWVWEKETFDVVHARFVMIYVSDAENVIKRAAQLLKPGGLLLLEEPDMNSAAETGGPALQRSMSRFLQLWRSSAGADPELGKKLGDIITSTGHFPDVHVDKISVPLAGNGPDEAKNGLGRALNKSWMRGLDDAESRMVAQGLVPDSMIKEQKEQLEDSNCTAVLDEYFCWAQRALDQSRGLI</sequence>
<gene>
    <name evidence="2" type="ORF">DFH08DRAFT_791407</name>
</gene>
<keyword evidence="2" id="KW-0808">Transferase</keyword>
<keyword evidence="2" id="KW-0489">Methyltransferase</keyword>
<proteinExistence type="predicted"/>
<dbReference type="SUPFAM" id="SSF53335">
    <property type="entry name" value="S-adenosyl-L-methionine-dependent methyltransferases"/>
    <property type="match status" value="1"/>
</dbReference>
<dbReference type="EMBL" id="JARIHO010000072">
    <property type="protein sequence ID" value="KAJ7312456.1"/>
    <property type="molecule type" value="Genomic_DNA"/>
</dbReference>
<evidence type="ECO:0000313" key="2">
    <source>
        <dbReference type="EMBL" id="KAJ7312456.1"/>
    </source>
</evidence>
<evidence type="ECO:0000313" key="3">
    <source>
        <dbReference type="Proteomes" id="UP001218218"/>
    </source>
</evidence>
<dbReference type="Gene3D" id="3.40.50.150">
    <property type="entry name" value="Vaccinia Virus protein VP39"/>
    <property type="match status" value="1"/>
</dbReference>
<name>A0AAD6Z9A5_9AGAR</name>
<reference evidence="2" key="1">
    <citation type="submission" date="2023-03" db="EMBL/GenBank/DDBJ databases">
        <title>Massive genome expansion in bonnet fungi (Mycena s.s.) driven by repeated elements and novel gene families across ecological guilds.</title>
        <authorList>
            <consortium name="Lawrence Berkeley National Laboratory"/>
            <person name="Harder C.B."/>
            <person name="Miyauchi S."/>
            <person name="Viragh M."/>
            <person name="Kuo A."/>
            <person name="Thoen E."/>
            <person name="Andreopoulos B."/>
            <person name="Lu D."/>
            <person name="Skrede I."/>
            <person name="Drula E."/>
            <person name="Henrissat B."/>
            <person name="Morin E."/>
            <person name="Kohler A."/>
            <person name="Barry K."/>
            <person name="LaButti K."/>
            <person name="Morin E."/>
            <person name="Salamov A."/>
            <person name="Lipzen A."/>
            <person name="Mereny Z."/>
            <person name="Hegedus B."/>
            <person name="Baldrian P."/>
            <person name="Stursova M."/>
            <person name="Weitz H."/>
            <person name="Taylor A."/>
            <person name="Grigoriev I.V."/>
            <person name="Nagy L.G."/>
            <person name="Martin F."/>
            <person name="Kauserud H."/>
        </authorList>
    </citation>
    <scope>NUCLEOTIDE SEQUENCE</scope>
    <source>
        <strain evidence="2">CBHHK002</strain>
    </source>
</reference>
<organism evidence="2 3">
    <name type="scientific">Mycena albidolilacea</name>
    <dbReference type="NCBI Taxonomy" id="1033008"/>
    <lineage>
        <taxon>Eukaryota</taxon>
        <taxon>Fungi</taxon>
        <taxon>Dikarya</taxon>
        <taxon>Basidiomycota</taxon>
        <taxon>Agaricomycotina</taxon>
        <taxon>Agaricomycetes</taxon>
        <taxon>Agaricomycetidae</taxon>
        <taxon>Agaricales</taxon>
        <taxon>Marasmiineae</taxon>
        <taxon>Mycenaceae</taxon>
        <taxon>Mycena</taxon>
    </lineage>
</organism>
<dbReference type="Pfam" id="PF13489">
    <property type="entry name" value="Methyltransf_23"/>
    <property type="match status" value="1"/>
</dbReference>
<dbReference type="GO" id="GO:0008168">
    <property type="term" value="F:methyltransferase activity"/>
    <property type="evidence" value="ECO:0007669"/>
    <property type="project" value="UniProtKB-KW"/>
</dbReference>
<dbReference type="InterPro" id="IPR029063">
    <property type="entry name" value="SAM-dependent_MTases_sf"/>
</dbReference>
<protein>
    <submittedName>
        <fullName evidence="2">S-adenosyl-L-methionine-dependent methyltransferase</fullName>
    </submittedName>
</protein>
<dbReference type="PANTHER" id="PTHR43591">
    <property type="entry name" value="METHYLTRANSFERASE"/>
    <property type="match status" value="1"/>
</dbReference>
<feature type="region of interest" description="Disordered" evidence="1">
    <location>
        <begin position="1"/>
        <end position="25"/>
    </location>
</feature>
<evidence type="ECO:0000256" key="1">
    <source>
        <dbReference type="SAM" id="MobiDB-lite"/>
    </source>
</evidence>
<dbReference type="AlphaFoldDB" id="A0AAD6Z9A5"/>
<accession>A0AAD6Z9A5</accession>